<organism evidence="1 2">
    <name type="scientific">Macrosiphum euphorbiae</name>
    <name type="common">potato aphid</name>
    <dbReference type="NCBI Taxonomy" id="13131"/>
    <lineage>
        <taxon>Eukaryota</taxon>
        <taxon>Metazoa</taxon>
        <taxon>Ecdysozoa</taxon>
        <taxon>Arthropoda</taxon>
        <taxon>Hexapoda</taxon>
        <taxon>Insecta</taxon>
        <taxon>Pterygota</taxon>
        <taxon>Neoptera</taxon>
        <taxon>Paraneoptera</taxon>
        <taxon>Hemiptera</taxon>
        <taxon>Sternorrhyncha</taxon>
        <taxon>Aphidomorpha</taxon>
        <taxon>Aphidoidea</taxon>
        <taxon>Aphididae</taxon>
        <taxon>Macrosiphini</taxon>
        <taxon>Macrosiphum</taxon>
    </lineage>
</organism>
<gene>
    <name evidence="1" type="ORF">MEUPH1_LOCUS2067</name>
</gene>
<dbReference type="GO" id="GO:0003676">
    <property type="term" value="F:nucleic acid binding"/>
    <property type="evidence" value="ECO:0007669"/>
    <property type="project" value="InterPro"/>
</dbReference>
<dbReference type="PANTHER" id="PTHR37984">
    <property type="entry name" value="PROTEIN CBG26694"/>
    <property type="match status" value="1"/>
</dbReference>
<dbReference type="InterPro" id="IPR036397">
    <property type="entry name" value="RNaseH_sf"/>
</dbReference>
<dbReference type="Proteomes" id="UP001160148">
    <property type="component" value="Unassembled WGS sequence"/>
</dbReference>
<evidence type="ECO:0000313" key="1">
    <source>
        <dbReference type="EMBL" id="CAI6345003.1"/>
    </source>
</evidence>
<protein>
    <recommendedName>
        <fullName evidence="3">Integrase catalytic domain-containing protein</fullName>
    </recommendedName>
</protein>
<dbReference type="EMBL" id="CARXXK010000001">
    <property type="protein sequence ID" value="CAI6345003.1"/>
    <property type="molecule type" value="Genomic_DNA"/>
</dbReference>
<dbReference type="InterPro" id="IPR050951">
    <property type="entry name" value="Retrovirus_Pol_polyprotein"/>
</dbReference>
<dbReference type="AlphaFoldDB" id="A0AAV0VLE8"/>
<dbReference type="SUPFAM" id="SSF53098">
    <property type="entry name" value="Ribonuclease H-like"/>
    <property type="match status" value="1"/>
</dbReference>
<keyword evidence="2" id="KW-1185">Reference proteome</keyword>
<reference evidence="1 2" key="1">
    <citation type="submission" date="2023-01" db="EMBL/GenBank/DDBJ databases">
        <authorList>
            <person name="Whitehead M."/>
        </authorList>
    </citation>
    <scope>NUCLEOTIDE SEQUENCE [LARGE SCALE GENOMIC DNA]</scope>
</reference>
<accession>A0AAV0VLE8</accession>
<sequence length="172" mass="19766">MPFNSNEFQNFATDWEFVITTSSPRYPKSNGLAEKGVSIAKSILKRSDEGKVDKQLMLLEYRNSAIIGSKFSPAQLLMSRTLRSKIPILNNALQPTDLLTKTWKPGKIINKYNTPRSYVFSDDTGNNKRRNIVHLRPAGKQLRYNLYKDNNIVSKPSWIRKRRVVPPTKLNL</sequence>
<dbReference type="PANTHER" id="PTHR37984:SF7">
    <property type="entry name" value="INTEGRASE CATALYTIC DOMAIN-CONTAINING PROTEIN"/>
    <property type="match status" value="1"/>
</dbReference>
<comment type="caution">
    <text evidence="1">The sequence shown here is derived from an EMBL/GenBank/DDBJ whole genome shotgun (WGS) entry which is preliminary data.</text>
</comment>
<dbReference type="InterPro" id="IPR012337">
    <property type="entry name" value="RNaseH-like_sf"/>
</dbReference>
<dbReference type="Gene3D" id="3.30.420.10">
    <property type="entry name" value="Ribonuclease H-like superfamily/Ribonuclease H"/>
    <property type="match status" value="1"/>
</dbReference>
<evidence type="ECO:0000313" key="2">
    <source>
        <dbReference type="Proteomes" id="UP001160148"/>
    </source>
</evidence>
<evidence type="ECO:0008006" key="3">
    <source>
        <dbReference type="Google" id="ProtNLM"/>
    </source>
</evidence>
<name>A0AAV0VLE8_9HEMI</name>
<proteinExistence type="predicted"/>